<name>A0A9Q0KUP1_9MAGN</name>
<organism evidence="2 3">
    <name type="scientific">Protea cynaroides</name>
    <dbReference type="NCBI Taxonomy" id="273540"/>
    <lineage>
        <taxon>Eukaryota</taxon>
        <taxon>Viridiplantae</taxon>
        <taxon>Streptophyta</taxon>
        <taxon>Embryophyta</taxon>
        <taxon>Tracheophyta</taxon>
        <taxon>Spermatophyta</taxon>
        <taxon>Magnoliopsida</taxon>
        <taxon>Proteales</taxon>
        <taxon>Proteaceae</taxon>
        <taxon>Protea</taxon>
    </lineage>
</organism>
<dbReference type="AlphaFoldDB" id="A0A9Q0KUP1"/>
<feature type="compositionally biased region" description="Low complexity" evidence="1">
    <location>
        <begin position="135"/>
        <end position="145"/>
    </location>
</feature>
<reference evidence="2" key="1">
    <citation type="journal article" date="2023" name="Plant J.">
        <title>The genome of the king protea, Protea cynaroides.</title>
        <authorList>
            <person name="Chang J."/>
            <person name="Duong T.A."/>
            <person name="Schoeman C."/>
            <person name="Ma X."/>
            <person name="Roodt D."/>
            <person name="Barker N."/>
            <person name="Li Z."/>
            <person name="Van de Peer Y."/>
            <person name="Mizrachi E."/>
        </authorList>
    </citation>
    <scope>NUCLEOTIDE SEQUENCE</scope>
    <source>
        <tissue evidence="2">Young leaves</tissue>
    </source>
</reference>
<sequence length="963" mass="106843">MDSSTRLEYALFQLTPTRTRCDLVVFSGGLREKLASGLVEPFNSHLRCAKEQISKGGYSITLRASNPSDAGWFTKGTLERFVRFVSTPEVLERFVTIEREILQIDSSVQSNELSNPTAAGQAEEGNVRSADGYSKKSTTSSQSKSNSRDSVNVVQEENSKLCLKRLMETRKAVLRKEQAMAYACALVAGFDMDRIDDLLSFAAAFGASRLREACLNFKELCNKKHDDGLWMDELAAMEACPLPELPYLGTSGIILTSDDSNPSPGIMPISLSNGKLDGSVSDSTTVNASSDNNQGQVPPAVKNQVPMPWANQLPPYMYNFQGPVTQQLPPYQGYPIHGMQIFPPYYQGNMHWSPNTDGGHGPVLEPDHHSNHKSSSGRKGRLPNGKGHETLEQDGQTEPGDSTSGSDLDSDLDQELKNSTEQTQLHKRRHKNKSSRMVVIRNINYINPKRREGKNDSEFDDSSSLEDEFIDGDSLRQKVKEAVGSLEKHHKATPHHHKKRGEEKHANFLNGSNVAADQDLENDFDAKTSGGAKNSENWNTFQSLVMRNEEPRANGVEKQCTINVQGEYLEIKSSDQGTPSAFTTVVDLESEKKTKQRPADTDSFLMTERDSGNESRIPMDNFERSENFRPGIKKKDCTNEELLFPHRIGGSERNLQDPLSECIIDSSVLKTQKSEDWFVMNQSKTFADQDATIDHFIFDGDRSLTPHGGGFQIVKSKKDLVDDSFMVQDRSIVDQCDSRWTTDIIMVSDLAVAVPHENGSTDPSRDKVALTYEPDDLCMVLERGSGVESVAAPWTPEIDYGRDISLAESEKKSSSVEKNDNADDKLASNGKSTGSKNSKDAQTKISGRETNSKSLRGSLVKSKSENMSRIKKSSTGARTVVQKSKMEKEEENRKKMEELLIQRQKRIAERSAANGNALAIPRRASLDSKTTITSIKHDKKLSHSTTPETKRLSLPKTALQVQP</sequence>
<evidence type="ECO:0000313" key="3">
    <source>
        <dbReference type="Proteomes" id="UP001141806"/>
    </source>
</evidence>
<gene>
    <name evidence="2" type="ORF">NE237_002151</name>
</gene>
<evidence type="ECO:0000313" key="2">
    <source>
        <dbReference type="EMBL" id="KAJ4977045.1"/>
    </source>
</evidence>
<dbReference type="OrthoDB" id="2020180at2759"/>
<feature type="compositionally biased region" description="Basic and acidic residues" evidence="1">
    <location>
        <begin position="837"/>
        <end position="851"/>
    </location>
</feature>
<dbReference type="PANTHER" id="PTHR31008:SF0">
    <property type="entry name" value="CSL1"/>
    <property type="match status" value="1"/>
</dbReference>
<proteinExistence type="predicted"/>
<evidence type="ECO:0008006" key="4">
    <source>
        <dbReference type="Google" id="ProtNLM"/>
    </source>
</evidence>
<feature type="region of interest" description="Disordered" evidence="1">
    <location>
        <begin position="353"/>
        <end position="472"/>
    </location>
</feature>
<accession>A0A9Q0KUP1</accession>
<protein>
    <recommendedName>
        <fullName evidence="4">COP1-interacting protein 7</fullName>
    </recommendedName>
</protein>
<keyword evidence="3" id="KW-1185">Reference proteome</keyword>
<feature type="region of interest" description="Disordered" evidence="1">
    <location>
        <begin position="809"/>
        <end position="894"/>
    </location>
</feature>
<feature type="compositionally biased region" description="Polar residues" evidence="1">
    <location>
        <begin position="280"/>
        <end position="296"/>
    </location>
</feature>
<dbReference type="EMBL" id="JAMYWD010000003">
    <property type="protein sequence ID" value="KAJ4977045.1"/>
    <property type="molecule type" value="Genomic_DNA"/>
</dbReference>
<feature type="region of interest" description="Disordered" evidence="1">
    <location>
        <begin position="112"/>
        <end position="152"/>
    </location>
</feature>
<evidence type="ECO:0000256" key="1">
    <source>
        <dbReference type="SAM" id="MobiDB-lite"/>
    </source>
</evidence>
<feature type="region of interest" description="Disordered" evidence="1">
    <location>
        <begin position="271"/>
        <end position="306"/>
    </location>
</feature>
<comment type="caution">
    <text evidence="2">The sequence shown here is derived from an EMBL/GenBank/DDBJ whole genome shotgun (WGS) entry which is preliminary data.</text>
</comment>
<feature type="region of interest" description="Disordered" evidence="1">
    <location>
        <begin position="928"/>
        <end position="963"/>
    </location>
</feature>
<dbReference type="Proteomes" id="UP001141806">
    <property type="component" value="Unassembled WGS sequence"/>
</dbReference>
<feature type="compositionally biased region" description="Acidic residues" evidence="1">
    <location>
        <begin position="458"/>
        <end position="471"/>
    </location>
</feature>
<feature type="compositionally biased region" description="Basic and acidic residues" evidence="1">
    <location>
        <begin position="884"/>
        <end position="894"/>
    </location>
</feature>
<feature type="compositionally biased region" description="Basic residues" evidence="1">
    <location>
        <begin position="425"/>
        <end position="434"/>
    </location>
</feature>
<dbReference type="PANTHER" id="PTHR31008">
    <property type="entry name" value="COP1-INTERACTING PROTEIN-RELATED"/>
    <property type="match status" value="1"/>
</dbReference>
<feature type="compositionally biased region" description="Basic residues" evidence="1">
    <location>
        <begin position="370"/>
        <end position="381"/>
    </location>
</feature>
<feature type="compositionally biased region" description="Basic and acidic residues" evidence="1">
    <location>
        <begin position="809"/>
        <end position="826"/>
    </location>
</feature>